<accession>A0A8E5HT61</accession>
<dbReference type="KEGG" id="uvi:66066189"/>
<reference evidence="2" key="1">
    <citation type="submission" date="2020-03" db="EMBL/GenBank/DDBJ databases">
        <title>A mixture of massive structural variations and highly conserved coding sequences in Ustilaginoidea virens genome.</title>
        <authorList>
            <person name="Zhang K."/>
            <person name="Zhao Z."/>
            <person name="Zhang Z."/>
            <person name="Li Y."/>
            <person name="Hsiang T."/>
            <person name="Sun W."/>
        </authorList>
    </citation>
    <scope>NUCLEOTIDE SEQUENCE</scope>
    <source>
        <strain evidence="2">UV-8b</strain>
    </source>
</reference>
<protein>
    <submittedName>
        <fullName evidence="2">Uncharacterized protein</fullName>
    </submittedName>
</protein>
<dbReference type="EMBL" id="CP072756">
    <property type="protein sequence ID" value="QUC21169.1"/>
    <property type="molecule type" value="Genomic_DNA"/>
</dbReference>
<evidence type="ECO:0000256" key="1">
    <source>
        <dbReference type="SAM" id="MobiDB-lite"/>
    </source>
</evidence>
<evidence type="ECO:0000313" key="3">
    <source>
        <dbReference type="Proteomes" id="UP000027002"/>
    </source>
</evidence>
<dbReference type="Proteomes" id="UP000027002">
    <property type="component" value="Chromosome 4"/>
</dbReference>
<dbReference type="AlphaFoldDB" id="A0A8E5HT61"/>
<gene>
    <name evidence="2" type="ORF">UV8b_05412</name>
</gene>
<keyword evidence="3" id="KW-1185">Reference proteome</keyword>
<proteinExistence type="predicted"/>
<feature type="region of interest" description="Disordered" evidence="1">
    <location>
        <begin position="58"/>
        <end position="82"/>
    </location>
</feature>
<dbReference type="GeneID" id="66066189"/>
<evidence type="ECO:0000313" key="2">
    <source>
        <dbReference type="EMBL" id="QUC21169.1"/>
    </source>
</evidence>
<sequence>MPGAKLIVEARHGMQRWRQFVADEVSRGGRTLKTEVDVVVRQRTNIACLDTANNRFRTTNESRRTWRKSATERPREQQSSRN</sequence>
<name>A0A8E5HT61_USTVR</name>
<organism evidence="2 3">
    <name type="scientific">Ustilaginoidea virens</name>
    <name type="common">Rice false smut fungus</name>
    <name type="synonym">Villosiclava virens</name>
    <dbReference type="NCBI Taxonomy" id="1159556"/>
    <lineage>
        <taxon>Eukaryota</taxon>
        <taxon>Fungi</taxon>
        <taxon>Dikarya</taxon>
        <taxon>Ascomycota</taxon>
        <taxon>Pezizomycotina</taxon>
        <taxon>Sordariomycetes</taxon>
        <taxon>Hypocreomycetidae</taxon>
        <taxon>Hypocreales</taxon>
        <taxon>Clavicipitaceae</taxon>
        <taxon>Ustilaginoidea</taxon>
    </lineage>
</organism>
<dbReference type="RefSeq" id="XP_042998842.1">
    <property type="nucleotide sequence ID" value="XM_043142909.1"/>
</dbReference>